<dbReference type="EMBL" id="CP053452">
    <property type="protein sequence ID" value="QJW94548.1"/>
    <property type="molecule type" value="Genomic_DNA"/>
</dbReference>
<keyword evidence="2" id="KW-0732">Signal</keyword>
<keyword evidence="4" id="KW-1185">Reference proteome</keyword>
<feature type="region of interest" description="Disordered" evidence="1">
    <location>
        <begin position="24"/>
        <end position="115"/>
    </location>
</feature>
<dbReference type="InterPro" id="IPR011446">
    <property type="entry name" value="BBP7"/>
</dbReference>
<dbReference type="Proteomes" id="UP000503447">
    <property type="component" value="Chromosome"/>
</dbReference>
<evidence type="ECO:0000313" key="3">
    <source>
        <dbReference type="EMBL" id="QJW94548.1"/>
    </source>
</evidence>
<evidence type="ECO:0000256" key="2">
    <source>
        <dbReference type="SAM" id="SignalP"/>
    </source>
</evidence>
<dbReference type="AlphaFoldDB" id="A0A6M5YKP9"/>
<feature type="compositionally biased region" description="Low complexity" evidence="1">
    <location>
        <begin position="77"/>
        <end position="98"/>
    </location>
</feature>
<feature type="compositionally biased region" description="Low complexity" evidence="1">
    <location>
        <begin position="105"/>
        <end position="115"/>
    </location>
</feature>
<name>A0A6M5YKP9_9BACT</name>
<dbReference type="Pfam" id="PF07585">
    <property type="entry name" value="BBP7"/>
    <property type="match status" value="1"/>
</dbReference>
<dbReference type="RefSeq" id="WP_171470519.1">
    <property type="nucleotide sequence ID" value="NZ_CP053452.2"/>
</dbReference>
<proteinExistence type="predicted"/>
<feature type="signal peptide" evidence="2">
    <location>
        <begin position="1"/>
        <end position="22"/>
    </location>
</feature>
<protein>
    <submittedName>
        <fullName evidence="3">Uncharacterized protein</fullName>
    </submittedName>
</protein>
<gene>
    <name evidence="3" type="ORF">FTUN_2069</name>
</gene>
<feature type="chain" id="PRO_5027086084" evidence="2">
    <location>
        <begin position="23"/>
        <end position="536"/>
    </location>
</feature>
<accession>A0A6M5YKP9</accession>
<feature type="compositionally biased region" description="Low complexity" evidence="1">
    <location>
        <begin position="24"/>
        <end position="56"/>
    </location>
</feature>
<evidence type="ECO:0000313" key="4">
    <source>
        <dbReference type="Proteomes" id="UP000503447"/>
    </source>
</evidence>
<sequence>MRRILLGGLGIALGVFTPPLLAQQPAPTPPARAAKFGRPSAIPSGPAPAASPVQPAGLFGSGPAQSTVSYAPGGFGTPTPVVTQPPASAAPAPTGYPALVGSDTAPGAPGPAAGAPPMVIETRDPTGRIPTGTVVPSVVPDGLVCPDPGLDDPLYNDGSSLGRVGLGRLRGCGRTWVSAETLLWWNRGTQVPALITTSSPQYNGIVGQGDTQVLLGGSFGSTFHVGARVGGGYWFDDNGCRGLDWRVFWVAPSSSTFTATDPPYALLARPFVNVNPNILTPSVPAGPSSEVVAGPGVATGAVTAVMKSTVWGAEANYRRFLAGNGTTTRLDLLVGYRYLDLAESLTITESFTRVPSSDLNVGTAATSGVVFDRFRTENHFHGGQVGFAGTIQRGRWSLDGRATVALGTVFQSADISGGQALTFANGTVQSTSGGLLALPSNIGHYSQARFAVVPEVGLNVGYQVTSRMKVFVGYNFLYLSSAVRPGTTIDQNVDAARIPNFLPAGSATPVSPHPTPQLATSGYFIQGINFGLIYRW</sequence>
<reference evidence="4" key="1">
    <citation type="submission" date="2020-05" db="EMBL/GenBank/DDBJ databases">
        <title>Frigoriglobus tundricola gen. nov., sp. nov., a psychrotolerant cellulolytic planctomycete of the family Gemmataceae with two divergent copies of 16S rRNA gene.</title>
        <authorList>
            <person name="Kulichevskaya I.S."/>
            <person name="Ivanova A.A."/>
            <person name="Naumoff D.G."/>
            <person name="Beletsky A.V."/>
            <person name="Rijpstra W.I.C."/>
            <person name="Sinninghe Damste J.S."/>
            <person name="Mardanov A.V."/>
            <person name="Ravin N.V."/>
            <person name="Dedysh S.N."/>
        </authorList>
    </citation>
    <scope>NUCLEOTIDE SEQUENCE [LARGE SCALE GENOMIC DNA]</scope>
    <source>
        <strain evidence="4">PL17</strain>
    </source>
</reference>
<organism evidence="3 4">
    <name type="scientific">Frigoriglobus tundricola</name>
    <dbReference type="NCBI Taxonomy" id="2774151"/>
    <lineage>
        <taxon>Bacteria</taxon>
        <taxon>Pseudomonadati</taxon>
        <taxon>Planctomycetota</taxon>
        <taxon>Planctomycetia</taxon>
        <taxon>Gemmatales</taxon>
        <taxon>Gemmataceae</taxon>
        <taxon>Frigoriglobus</taxon>
    </lineage>
</organism>
<dbReference type="KEGG" id="ftj:FTUN_2069"/>
<evidence type="ECO:0000256" key="1">
    <source>
        <dbReference type="SAM" id="MobiDB-lite"/>
    </source>
</evidence>